<evidence type="ECO:0000256" key="1">
    <source>
        <dbReference type="SAM" id="MobiDB-lite"/>
    </source>
</evidence>
<feature type="chain" id="PRO_5043730357" evidence="2">
    <location>
        <begin position="20"/>
        <end position="126"/>
    </location>
</feature>
<dbReference type="AlphaFoldDB" id="A0AAV4JSB5"/>
<accession>A0AAV4JSB5</accession>
<keyword evidence="2" id="KW-0732">Signal</keyword>
<sequence>MMMMMMMMMVMMMIMTVTMMMTTTITTTIMMMMVMMMKTTITTTIMMMMIVMNFLARDKSAKRPLLLTRSLKVNYCGVHANTPHWLTLALTADGDVPLGMCTQRSAPDSPSPLSSQHVVRARGAGE</sequence>
<name>A0AAV4JSB5_9GAST</name>
<dbReference type="Proteomes" id="UP000762676">
    <property type="component" value="Unassembled WGS sequence"/>
</dbReference>
<evidence type="ECO:0000313" key="3">
    <source>
        <dbReference type="EMBL" id="GFS23466.1"/>
    </source>
</evidence>
<evidence type="ECO:0000256" key="2">
    <source>
        <dbReference type="SAM" id="SignalP"/>
    </source>
</evidence>
<protein>
    <submittedName>
        <fullName evidence="3">Uncharacterized protein</fullName>
    </submittedName>
</protein>
<gene>
    <name evidence="3" type="ORF">ElyMa_001641100</name>
</gene>
<keyword evidence="4" id="KW-1185">Reference proteome</keyword>
<dbReference type="EMBL" id="BMAT01003313">
    <property type="protein sequence ID" value="GFS23466.1"/>
    <property type="molecule type" value="Genomic_DNA"/>
</dbReference>
<proteinExistence type="predicted"/>
<organism evidence="3 4">
    <name type="scientific">Elysia marginata</name>
    <dbReference type="NCBI Taxonomy" id="1093978"/>
    <lineage>
        <taxon>Eukaryota</taxon>
        <taxon>Metazoa</taxon>
        <taxon>Spiralia</taxon>
        <taxon>Lophotrochozoa</taxon>
        <taxon>Mollusca</taxon>
        <taxon>Gastropoda</taxon>
        <taxon>Heterobranchia</taxon>
        <taxon>Euthyneura</taxon>
        <taxon>Panpulmonata</taxon>
        <taxon>Sacoglossa</taxon>
        <taxon>Placobranchoidea</taxon>
        <taxon>Plakobranchidae</taxon>
        <taxon>Elysia</taxon>
    </lineage>
</organism>
<reference evidence="3 4" key="1">
    <citation type="journal article" date="2021" name="Elife">
        <title>Chloroplast acquisition without the gene transfer in kleptoplastic sea slugs, Plakobranchus ocellatus.</title>
        <authorList>
            <person name="Maeda T."/>
            <person name="Takahashi S."/>
            <person name="Yoshida T."/>
            <person name="Shimamura S."/>
            <person name="Takaki Y."/>
            <person name="Nagai Y."/>
            <person name="Toyoda A."/>
            <person name="Suzuki Y."/>
            <person name="Arimoto A."/>
            <person name="Ishii H."/>
            <person name="Satoh N."/>
            <person name="Nishiyama T."/>
            <person name="Hasebe M."/>
            <person name="Maruyama T."/>
            <person name="Minagawa J."/>
            <person name="Obokata J."/>
            <person name="Shigenobu S."/>
        </authorList>
    </citation>
    <scope>NUCLEOTIDE SEQUENCE [LARGE SCALE GENOMIC DNA]</scope>
</reference>
<feature type="compositionally biased region" description="Polar residues" evidence="1">
    <location>
        <begin position="102"/>
        <end position="117"/>
    </location>
</feature>
<comment type="caution">
    <text evidence="3">The sequence shown here is derived from an EMBL/GenBank/DDBJ whole genome shotgun (WGS) entry which is preliminary data.</text>
</comment>
<feature type="region of interest" description="Disordered" evidence="1">
    <location>
        <begin position="101"/>
        <end position="126"/>
    </location>
</feature>
<evidence type="ECO:0000313" key="4">
    <source>
        <dbReference type="Proteomes" id="UP000762676"/>
    </source>
</evidence>
<feature type="signal peptide" evidence="2">
    <location>
        <begin position="1"/>
        <end position="19"/>
    </location>
</feature>